<proteinExistence type="inferred from homology"/>
<keyword evidence="5" id="KW-1185">Reference proteome</keyword>
<organism evidence="4 5">
    <name type="scientific">Ulvibacterium marinum</name>
    <dbReference type="NCBI Taxonomy" id="2419782"/>
    <lineage>
        <taxon>Bacteria</taxon>
        <taxon>Pseudomonadati</taxon>
        <taxon>Bacteroidota</taxon>
        <taxon>Flavobacteriia</taxon>
        <taxon>Flavobacteriales</taxon>
        <taxon>Flavobacteriaceae</taxon>
        <taxon>Ulvibacterium</taxon>
    </lineage>
</organism>
<reference evidence="4 5" key="1">
    <citation type="submission" date="2018-10" db="EMBL/GenBank/DDBJ databases">
        <title>Ulvibacterium marinum gen. nov., sp. nov., a novel marine bacterium of the family Flavobacteriaceae, isolated from a culture of the green alga Ulva prolifera.</title>
        <authorList>
            <person name="Zhang Z."/>
        </authorList>
    </citation>
    <scope>NUCLEOTIDE SEQUENCE [LARGE SCALE GENOMIC DNA]</scope>
    <source>
        <strain evidence="4 5">CCMM003</strain>
    </source>
</reference>
<evidence type="ECO:0000313" key="4">
    <source>
        <dbReference type="EMBL" id="RKN79691.1"/>
    </source>
</evidence>
<comment type="similarity">
    <text evidence="1">Belongs to the 'GDXG' lipolytic enzyme family.</text>
</comment>
<evidence type="ECO:0000256" key="2">
    <source>
        <dbReference type="ARBA" id="ARBA00022801"/>
    </source>
</evidence>
<evidence type="ECO:0000259" key="3">
    <source>
        <dbReference type="Pfam" id="PF20434"/>
    </source>
</evidence>
<dbReference type="SUPFAM" id="SSF53474">
    <property type="entry name" value="alpha/beta-Hydrolases"/>
    <property type="match status" value="1"/>
</dbReference>
<dbReference type="Gene3D" id="3.40.50.1820">
    <property type="entry name" value="alpha/beta hydrolase"/>
    <property type="match status" value="1"/>
</dbReference>
<dbReference type="Pfam" id="PF20434">
    <property type="entry name" value="BD-FAE"/>
    <property type="match status" value="1"/>
</dbReference>
<dbReference type="AlphaFoldDB" id="A0A3B0C4V1"/>
<name>A0A3B0C4V1_9FLAO</name>
<keyword evidence="2 4" id="KW-0378">Hydrolase</keyword>
<dbReference type="GO" id="GO:0004806">
    <property type="term" value="F:triacylglycerol lipase activity"/>
    <property type="evidence" value="ECO:0007669"/>
    <property type="project" value="TreeGrafter"/>
</dbReference>
<dbReference type="EMBL" id="RBCJ01000003">
    <property type="protein sequence ID" value="RKN79691.1"/>
    <property type="molecule type" value="Genomic_DNA"/>
</dbReference>
<dbReference type="Proteomes" id="UP000276603">
    <property type="component" value="Unassembled WGS sequence"/>
</dbReference>
<dbReference type="PANTHER" id="PTHR48081:SF30">
    <property type="entry name" value="ACETYL-HYDROLASE LIPR-RELATED"/>
    <property type="match status" value="1"/>
</dbReference>
<dbReference type="InterPro" id="IPR049492">
    <property type="entry name" value="BD-FAE-like_dom"/>
</dbReference>
<protein>
    <submittedName>
        <fullName evidence="4">Alpha/beta hydrolase</fullName>
    </submittedName>
</protein>
<evidence type="ECO:0000313" key="5">
    <source>
        <dbReference type="Proteomes" id="UP000276603"/>
    </source>
</evidence>
<dbReference type="InterPro" id="IPR029058">
    <property type="entry name" value="AB_hydrolase_fold"/>
</dbReference>
<dbReference type="PANTHER" id="PTHR48081">
    <property type="entry name" value="AB HYDROLASE SUPERFAMILY PROTEIN C4A8.06C"/>
    <property type="match status" value="1"/>
</dbReference>
<accession>A0A3B0C4V1</accession>
<sequence length="593" mass="67198">MEGLVRTSKTVSMKIKAIQFLFFALVPLGSIGQTISKQTTVTGKVDPILSDEIHLDDTSVPIGPDGAFRFALETTSPKFYGLSYGDDEMDLFISPSDSLHIEIGIADSDQEINFSGGSAALNTFLRSQSELRLETEEYLDKNEEGIYSRKLPLFRQILDSLKQVHMEDLNSLSKKEHDLNEWFLQKVRADIEFFFKRKELTYPLLYHRFTGEKAEVPADYYQRIVDNTFGEPRLLSLDTFLDFSSEYLNIMASGNYRYEDFWGLHINIMGDPRYSAISELDAHRGIKDHFLAEHLRTSINTLSSKHVEKMVGRFGNDCTNDLFKEEILQLYEASIKERERPDDIQVYRTVQGRDLEAHIFYPDGFKKDDKRSAYLFFHGGGWRFGKPEWAHGDSKKYAKKGMVAISFEYSLNYVSNAYISDGVRDAQAAVRWARANASELGIDPLKIVAAGYSAGGHLAACTAILKDIGNGDENFGSISSRPNALILTSASYMPTGSGFPNSPEDDPKDFSPFHNLKSPMVPSLLFHGTNDWVVPHERFEAFVGKMKELDNEFEYRSFEGVGHFLDSESAEIIDTMSEKFLVSHGFIQKRNRP</sequence>
<gene>
    <name evidence="4" type="ORF">D7Z94_15480</name>
</gene>
<dbReference type="InterPro" id="IPR050300">
    <property type="entry name" value="GDXG_lipolytic_enzyme"/>
</dbReference>
<feature type="domain" description="BD-FAE-like" evidence="3">
    <location>
        <begin position="368"/>
        <end position="477"/>
    </location>
</feature>
<comment type="caution">
    <text evidence="4">The sequence shown here is derived from an EMBL/GenBank/DDBJ whole genome shotgun (WGS) entry which is preliminary data.</text>
</comment>
<evidence type="ECO:0000256" key="1">
    <source>
        <dbReference type="ARBA" id="ARBA00010515"/>
    </source>
</evidence>